<evidence type="ECO:0000313" key="2">
    <source>
        <dbReference type="EMBL" id="THH07035.1"/>
    </source>
</evidence>
<evidence type="ECO:0000313" key="3">
    <source>
        <dbReference type="Proteomes" id="UP000308199"/>
    </source>
</evidence>
<name>A0A4S4L6K9_9AGAM</name>
<accession>A0A4S4L6K9</accession>
<gene>
    <name evidence="2" type="ORF">EW145_g3663</name>
</gene>
<dbReference type="EMBL" id="SGPK01000162">
    <property type="protein sequence ID" value="THH07035.1"/>
    <property type="molecule type" value="Genomic_DNA"/>
</dbReference>
<keyword evidence="3" id="KW-1185">Reference proteome</keyword>
<feature type="compositionally biased region" description="Acidic residues" evidence="1">
    <location>
        <begin position="130"/>
        <end position="141"/>
    </location>
</feature>
<dbReference type="Proteomes" id="UP000308199">
    <property type="component" value="Unassembled WGS sequence"/>
</dbReference>
<organism evidence="2 3">
    <name type="scientific">Phellinidium pouzarii</name>
    <dbReference type="NCBI Taxonomy" id="167371"/>
    <lineage>
        <taxon>Eukaryota</taxon>
        <taxon>Fungi</taxon>
        <taxon>Dikarya</taxon>
        <taxon>Basidiomycota</taxon>
        <taxon>Agaricomycotina</taxon>
        <taxon>Agaricomycetes</taxon>
        <taxon>Hymenochaetales</taxon>
        <taxon>Hymenochaetaceae</taxon>
        <taxon>Phellinidium</taxon>
    </lineage>
</organism>
<proteinExistence type="predicted"/>
<comment type="caution">
    <text evidence="2">The sequence shown here is derived from an EMBL/GenBank/DDBJ whole genome shotgun (WGS) entry which is preliminary data.</text>
</comment>
<reference evidence="2 3" key="1">
    <citation type="submission" date="2019-02" db="EMBL/GenBank/DDBJ databases">
        <title>Genome sequencing of the rare red list fungi Phellinidium pouzarii.</title>
        <authorList>
            <person name="Buettner E."/>
            <person name="Kellner H."/>
        </authorList>
    </citation>
    <scope>NUCLEOTIDE SEQUENCE [LARGE SCALE GENOMIC DNA]</scope>
    <source>
        <strain evidence="2 3">DSM 108285</strain>
    </source>
</reference>
<feature type="region of interest" description="Disordered" evidence="1">
    <location>
        <begin position="103"/>
        <end position="141"/>
    </location>
</feature>
<dbReference type="AlphaFoldDB" id="A0A4S4L6K9"/>
<evidence type="ECO:0000256" key="1">
    <source>
        <dbReference type="SAM" id="MobiDB-lite"/>
    </source>
</evidence>
<sequence>MAFSSAGHHVLLAGRAANGERAYLAEARFGPRFLPAFCAITDGTKPEDLHIWTSLSKRGNDIAFRKRTPVLLYVIVLRYAPDAYANSEKNYEHVLDATGPFSWRPNPSKYLPAAKEPAGRTSMNEKELASEGEMDEDLQDS</sequence>
<protein>
    <submittedName>
        <fullName evidence="2">Uncharacterized protein</fullName>
    </submittedName>
</protein>